<dbReference type="Pfam" id="PF07331">
    <property type="entry name" value="TctB"/>
    <property type="match status" value="1"/>
</dbReference>
<dbReference type="Proteomes" id="UP000029846">
    <property type="component" value="Unassembled WGS sequence"/>
</dbReference>
<dbReference type="eggNOG" id="ENOG50322JR">
    <property type="taxonomic scope" value="Bacteria"/>
</dbReference>
<sequence>MQNLHRQLLIGLVAVAMGAFLALVAIPNWVSAPDKVPHIVLSPLFWPYTIAGLLVLSGVGLVLSGRYSDEIFNADETRIPGAMKRILIFAAIAIAYVRLIPLMGMVWASILAFGATVSLLRPGHPRLAIICAVLFPLILYVFFAHIAGVAVPQGKFVRLP</sequence>
<organism evidence="3 5">
    <name type="scientific">Paracoccus halophilus</name>
    <dbReference type="NCBI Taxonomy" id="376733"/>
    <lineage>
        <taxon>Bacteria</taxon>
        <taxon>Pseudomonadati</taxon>
        <taxon>Pseudomonadota</taxon>
        <taxon>Alphaproteobacteria</taxon>
        <taxon>Rhodobacterales</taxon>
        <taxon>Paracoccaceae</taxon>
        <taxon>Paracoccus</taxon>
    </lineage>
</organism>
<feature type="transmembrane region" description="Helical" evidence="1">
    <location>
        <begin position="7"/>
        <end position="26"/>
    </location>
</feature>
<feature type="transmembrane region" description="Helical" evidence="1">
    <location>
        <begin position="46"/>
        <end position="65"/>
    </location>
</feature>
<dbReference type="EMBL" id="FOJO01000017">
    <property type="protein sequence ID" value="SFA57220.1"/>
    <property type="molecule type" value="Genomic_DNA"/>
</dbReference>
<keyword evidence="1" id="KW-0472">Membrane</keyword>
<dbReference type="InterPro" id="IPR009936">
    <property type="entry name" value="DUF1468"/>
</dbReference>
<keyword evidence="5" id="KW-1185">Reference proteome</keyword>
<dbReference type="Proteomes" id="UP000182312">
    <property type="component" value="Unassembled WGS sequence"/>
</dbReference>
<accession>A0A099EZ12</accession>
<keyword evidence="1" id="KW-0812">Transmembrane</keyword>
<dbReference type="RefSeq" id="WP_036741890.1">
    <property type="nucleotide sequence ID" value="NZ_FOJO01000017.1"/>
</dbReference>
<evidence type="ECO:0000259" key="2">
    <source>
        <dbReference type="Pfam" id="PF07331"/>
    </source>
</evidence>
<feature type="transmembrane region" description="Helical" evidence="1">
    <location>
        <begin position="127"/>
        <end position="151"/>
    </location>
</feature>
<reference evidence="4 6" key="3">
    <citation type="submission" date="2016-10" db="EMBL/GenBank/DDBJ databases">
        <authorList>
            <person name="de Groot N.N."/>
        </authorList>
    </citation>
    <scope>NUCLEOTIDE SEQUENCE [LARGE SCALE GENOMIC DNA]</scope>
    <source>
        <strain evidence="4 6">CGMCC 1.6117</strain>
    </source>
</reference>
<evidence type="ECO:0000313" key="6">
    <source>
        <dbReference type="Proteomes" id="UP000182312"/>
    </source>
</evidence>
<gene>
    <name evidence="3" type="ORF">IT41_12950</name>
    <name evidence="4" type="ORF">SAMN04487972_11711</name>
</gene>
<dbReference type="EMBL" id="JRKN01000018">
    <property type="protein sequence ID" value="KGJ03690.1"/>
    <property type="molecule type" value="Genomic_DNA"/>
</dbReference>
<reference evidence="3 5" key="2">
    <citation type="submission" date="2014-10" db="EMBL/GenBank/DDBJ databases">
        <title>Paracoccus sanguinis sp. nov., isolated from clinical specimens of New York State patients.</title>
        <authorList>
            <person name="Mingle L.A."/>
            <person name="Cole J.A."/>
            <person name="Lapierre P."/>
            <person name="Musser K.A."/>
        </authorList>
    </citation>
    <scope>NUCLEOTIDE SEQUENCE [LARGE SCALE GENOMIC DNA]</scope>
    <source>
        <strain evidence="3 5">JCM 14014</strain>
    </source>
</reference>
<proteinExistence type="predicted"/>
<protein>
    <submittedName>
        <fullName evidence="4">Tripartite tricarboxylate transporter TctB family protein</fullName>
    </submittedName>
</protein>
<evidence type="ECO:0000256" key="1">
    <source>
        <dbReference type="SAM" id="Phobius"/>
    </source>
</evidence>
<evidence type="ECO:0000313" key="5">
    <source>
        <dbReference type="Proteomes" id="UP000029846"/>
    </source>
</evidence>
<evidence type="ECO:0000313" key="3">
    <source>
        <dbReference type="EMBL" id="KGJ03690.1"/>
    </source>
</evidence>
<dbReference type="OrthoDB" id="7064868at2"/>
<reference evidence="3 5" key="1">
    <citation type="submission" date="2014-09" db="EMBL/GenBank/DDBJ databases">
        <authorList>
            <person name="McGinnis J.M."/>
            <person name="Wolfgang W.J."/>
        </authorList>
    </citation>
    <scope>NUCLEOTIDE SEQUENCE [LARGE SCALE GENOMIC DNA]</scope>
    <source>
        <strain evidence="3 5">JCM 14014</strain>
    </source>
</reference>
<name>A0A099EZ12_9RHOB</name>
<keyword evidence="1" id="KW-1133">Transmembrane helix</keyword>
<evidence type="ECO:0000313" key="4">
    <source>
        <dbReference type="EMBL" id="SFA57220.1"/>
    </source>
</evidence>
<feature type="transmembrane region" description="Helical" evidence="1">
    <location>
        <begin position="86"/>
        <end position="115"/>
    </location>
</feature>
<feature type="domain" description="DUF1468" evidence="2">
    <location>
        <begin position="10"/>
        <end position="152"/>
    </location>
</feature>
<dbReference type="STRING" id="376733.SAMN04487972_11711"/>
<dbReference type="AlphaFoldDB" id="A0A099EZ12"/>